<dbReference type="Gene3D" id="1.10.760.10">
    <property type="entry name" value="Cytochrome c-like domain"/>
    <property type="match status" value="1"/>
</dbReference>
<dbReference type="Proteomes" id="UP000249873">
    <property type="component" value="Chromosome"/>
</dbReference>
<dbReference type="SUPFAM" id="SSF46626">
    <property type="entry name" value="Cytochrome c"/>
    <property type="match status" value="1"/>
</dbReference>
<dbReference type="GO" id="GO:0009055">
    <property type="term" value="F:electron transfer activity"/>
    <property type="evidence" value="ECO:0007669"/>
    <property type="project" value="InterPro"/>
</dbReference>
<feature type="domain" description="Cytochrome C Planctomycete-type" evidence="2">
    <location>
        <begin position="165"/>
        <end position="223"/>
    </location>
</feature>
<feature type="transmembrane region" description="Helical" evidence="1">
    <location>
        <begin position="77"/>
        <end position="95"/>
    </location>
</feature>
<evidence type="ECO:0000313" key="4">
    <source>
        <dbReference type="EMBL" id="AWV99592.1"/>
    </source>
</evidence>
<dbReference type="OrthoDB" id="713772at2"/>
<evidence type="ECO:0000313" key="5">
    <source>
        <dbReference type="Proteomes" id="UP000249873"/>
    </source>
</evidence>
<keyword evidence="1" id="KW-0812">Transmembrane</keyword>
<proteinExistence type="predicted"/>
<name>A0A2Z4GE63_9BACT</name>
<dbReference type="InterPro" id="IPR032675">
    <property type="entry name" value="LRR_dom_sf"/>
</dbReference>
<dbReference type="InterPro" id="IPR057207">
    <property type="entry name" value="FBXL15_LRR"/>
</dbReference>
<protein>
    <submittedName>
        <fullName evidence="4">Uncharacterized protein</fullName>
    </submittedName>
</protein>
<keyword evidence="1" id="KW-0472">Membrane</keyword>
<dbReference type="EMBL" id="CP029480">
    <property type="protein sequence ID" value="AWV99592.1"/>
    <property type="molecule type" value="Genomic_DNA"/>
</dbReference>
<feature type="transmembrane region" description="Helical" evidence="1">
    <location>
        <begin position="107"/>
        <end position="123"/>
    </location>
</feature>
<dbReference type="RefSeq" id="WP_111372960.1">
    <property type="nucleotide sequence ID" value="NZ_CP029480.1"/>
</dbReference>
<dbReference type="Pfam" id="PF07635">
    <property type="entry name" value="PSCyt1"/>
    <property type="match status" value="1"/>
</dbReference>
<dbReference type="InterPro" id="IPR011429">
    <property type="entry name" value="Cyt_c_Planctomycete-type"/>
</dbReference>
<dbReference type="KEGG" id="als:DJ013_16010"/>
<accession>A0A2Z4GE63</accession>
<organism evidence="4 5">
    <name type="scientific">Arcticibacterium luteifluviistationis</name>
    <dbReference type="NCBI Taxonomy" id="1784714"/>
    <lineage>
        <taxon>Bacteria</taxon>
        <taxon>Pseudomonadati</taxon>
        <taxon>Bacteroidota</taxon>
        <taxon>Cytophagia</taxon>
        <taxon>Cytophagales</taxon>
        <taxon>Leadbetterellaceae</taxon>
        <taxon>Arcticibacterium</taxon>
    </lineage>
</organism>
<dbReference type="AlphaFoldDB" id="A0A2Z4GE63"/>
<dbReference type="Gene3D" id="3.80.10.10">
    <property type="entry name" value="Ribonuclease Inhibitor"/>
    <property type="match status" value="1"/>
</dbReference>
<feature type="transmembrane region" description="Helical" evidence="1">
    <location>
        <begin position="12"/>
        <end position="30"/>
    </location>
</feature>
<evidence type="ECO:0000259" key="3">
    <source>
        <dbReference type="Pfam" id="PF25372"/>
    </source>
</evidence>
<feature type="transmembrane region" description="Helical" evidence="1">
    <location>
        <begin position="42"/>
        <end position="65"/>
    </location>
</feature>
<dbReference type="InterPro" id="IPR036909">
    <property type="entry name" value="Cyt_c-like_dom_sf"/>
</dbReference>
<reference evidence="4 5" key="1">
    <citation type="submission" date="2018-05" db="EMBL/GenBank/DDBJ databases">
        <title>Complete genome sequence of Arcticibacterium luteifluviistationis SM1504T, a cytophagaceae bacterium isolated from Arctic surface seawater.</title>
        <authorList>
            <person name="Li Y."/>
            <person name="Qin Q.-L."/>
        </authorList>
    </citation>
    <scope>NUCLEOTIDE SEQUENCE [LARGE SCALE GENOMIC DNA]</scope>
    <source>
        <strain evidence="4 5">SM1504</strain>
    </source>
</reference>
<feature type="domain" description="F-box/LRR-repeat protein 15-like leucin rich repeat" evidence="3">
    <location>
        <begin position="317"/>
        <end position="401"/>
    </location>
</feature>
<dbReference type="SUPFAM" id="SSF52047">
    <property type="entry name" value="RNI-like"/>
    <property type="match status" value="1"/>
</dbReference>
<dbReference type="PANTHER" id="PTHR35889">
    <property type="entry name" value="CYCLOINULO-OLIGOSACCHARIDE FRUCTANOTRANSFERASE-RELATED"/>
    <property type="match status" value="1"/>
</dbReference>
<sequence length="459" mass="51668">MSQLFGQFHPLILHLPIGIWTIAYLFKWLSLKNKESVFEKTLPVLLLVIFISSFSTSLSGYLLSLSGAYEEELVNNHKLAGIALTIISGVLYWLIKKDISLKFQHGLWIASAPILFITGHWGGSLTHGEDYLSFSNKTYEKPIIDNIDDALVYTDVIEPIFAEKCWACHSAKKQKGELRLDGEKWILKGGETGDLLIPHKSTDSDLYQRLVMDTSDDDHMPPSRKPQLSEDEVKLVAWWIDAGVSFDKKVNELEQSPEIKSILKRLANKETEVSVSDLPETEIKAANDATLEMIKESRITILPVAQNSNYLTVNLLGKTIADSVWQSLESVSENIVSMKAAGTNFTPERWNSLAGFKNLRTLDISGTNVDNDALKSIAQLAELRVLNLNNTKITEAGLEQLKPLQKLRSLYLFRTEINLNKWESIQSLFPNTVLDTGNYQVPTLKSDTTIFRKEDLVEN</sequence>
<keyword evidence="1" id="KW-1133">Transmembrane helix</keyword>
<evidence type="ECO:0000259" key="2">
    <source>
        <dbReference type="Pfam" id="PF07635"/>
    </source>
</evidence>
<dbReference type="GO" id="GO:0020037">
    <property type="term" value="F:heme binding"/>
    <property type="evidence" value="ECO:0007669"/>
    <property type="project" value="InterPro"/>
</dbReference>
<evidence type="ECO:0000256" key="1">
    <source>
        <dbReference type="SAM" id="Phobius"/>
    </source>
</evidence>
<dbReference type="Pfam" id="PF25372">
    <property type="entry name" value="DUF7885"/>
    <property type="match status" value="1"/>
</dbReference>
<dbReference type="PANTHER" id="PTHR35889:SF3">
    <property type="entry name" value="F-BOX DOMAIN-CONTAINING PROTEIN"/>
    <property type="match status" value="1"/>
</dbReference>
<gene>
    <name evidence="4" type="ORF">DJ013_16010</name>
</gene>
<keyword evidence="5" id="KW-1185">Reference proteome</keyword>